<name>A0AAV7JSS4_9METZ</name>
<dbReference type="PANTHER" id="PTHR45913">
    <property type="entry name" value="EPM2A-INTERACTING PROTEIN 1"/>
    <property type="match status" value="1"/>
</dbReference>
<dbReference type="AlphaFoldDB" id="A0AAV7JSS4"/>
<proteinExistence type="predicted"/>
<reference evidence="1 2" key="1">
    <citation type="journal article" date="2023" name="BMC Biol.">
        <title>The compact genome of the sponge Oopsacas minuta (Hexactinellida) is lacking key metazoan core genes.</title>
        <authorList>
            <person name="Santini S."/>
            <person name="Schenkelaars Q."/>
            <person name="Jourda C."/>
            <person name="Duchesne M."/>
            <person name="Belahbib H."/>
            <person name="Rocher C."/>
            <person name="Selva M."/>
            <person name="Riesgo A."/>
            <person name="Vervoort M."/>
            <person name="Leys S.P."/>
            <person name="Kodjabachian L."/>
            <person name="Le Bivic A."/>
            <person name="Borchiellini C."/>
            <person name="Claverie J.M."/>
            <person name="Renard E."/>
        </authorList>
    </citation>
    <scope>NUCLEOTIDE SEQUENCE [LARGE SCALE GENOMIC DNA]</scope>
    <source>
        <strain evidence="1">SPO-2</strain>
    </source>
</reference>
<sequence length="201" mass="23810">MTRKVEGTVSLMEKEMRNAGIERKLVKIHCIIHLEALCAKSLKIQVVMRVVIKIVSFMRARGLYHRQFQHMLDEMDNQYGDLLYYCEVRWLSRGTMLQRVYQLRAELTNLLREKGMEVPELIHAKWVTDFACLVDIANHPNMLNLKIQGMNQSINVLYEQIYAFEVKLQLWELQLNESNCIHFPTLRSHQTCDILLRRIHI</sequence>
<evidence type="ECO:0000313" key="2">
    <source>
        <dbReference type="Proteomes" id="UP001165289"/>
    </source>
</evidence>
<dbReference type="PANTHER" id="PTHR45913:SF5">
    <property type="entry name" value="GENERAL TRANSCRIPTION FACTOR II-I REPEAT DOMAIN-CONTAINING PROTEIN 2A-LIKE PROTEIN"/>
    <property type="match status" value="1"/>
</dbReference>
<dbReference type="EMBL" id="JAKMXF010000301">
    <property type="protein sequence ID" value="KAI6651832.1"/>
    <property type="molecule type" value="Genomic_DNA"/>
</dbReference>
<protein>
    <submittedName>
        <fullName evidence="1">General transcription factor II-I repeat domain-containing protein 2-like</fullName>
    </submittedName>
</protein>
<evidence type="ECO:0000313" key="1">
    <source>
        <dbReference type="EMBL" id="KAI6651832.1"/>
    </source>
</evidence>
<keyword evidence="2" id="KW-1185">Reference proteome</keyword>
<gene>
    <name evidence="1" type="ORF">LOD99_4711</name>
</gene>
<comment type="caution">
    <text evidence="1">The sequence shown here is derived from an EMBL/GenBank/DDBJ whole genome shotgun (WGS) entry which is preliminary data.</text>
</comment>
<accession>A0AAV7JSS4</accession>
<dbReference type="Proteomes" id="UP001165289">
    <property type="component" value="Unassembled WGS sequence"/>
</dbReference>
<organism evidence="1 2">
    <name type="scientific">Oopsacas minuta</name>
    <dbReference type="NCBI Taxonomy" id="111878"/>
    <lineage>
        <taxon>Eukaryota</taxon>
        <taxon>Metazoa</taxon>
        <taxon>Porifera</taxon>
        <taxon>Hexactinellida</taxon>
        <taxon>Hexasterophora</taxon>
        <taxon>Lyssacinosida</taxon>
        <taxon>Leucopsacidae</taxon>
        <taxon>Oopsacas</taxon>
    </lineage>
</organism>